<dbReference type="RefSeq" id="WP_076544941.1">
    <property type="nucleotide sequence ID" value="NZ_FTNC01000010.1"/>
</dbReference>
<accession>A0A1N6WW08</accession>
<dbReference type="Proteomes" id="UP000185669">
    <property type="component" value="Unassembled WGS sequence"/>
</dbReference>
<dbReference type="EMBL" id="FTNC01000010">
    <property type="protein sequence ID" value="SIQ94242.1"/>
    <property type="molecule type" value="Genomic_DNA"/>
</dbReference>
<gene>
    <name evidence="1" type="ORF">SAMN05421834_11081</name>
</gene>
<keyword evidence="2" id="KW-1185">Reference proteome</keyword>
<evidence type="ECO:0000313" key="1">
    <source>
        <dbReference type="EMBL" id="SIQ94242.1"/>
    </source>
</evidence>
<dbReference type="STRING" id="56779.SAMN05421834_11081"/>
<evidence type="ECO:0000313" key="2">
    <source>
        <dbReference type="Proteomes" id="UP000185669"/>
    </source>
</evidence>
<proteinExistence type="predicted"/>
<sequence length="184" mass="20664">MNIKRSFFIAIFLILIMTSILPATVLAQQKNDDRKLEERIKLIKASQHLEQKKEKEAVSAVSLFMTTYHSGDKELNLGAKFESELFKNKSQSMISVAYVIEGIYLAGEDTNLAGFLSLRAALKEKLFNPYIGAGAEIMGKADYQAFVGLNLTDNFFVETKFINDKNDSDNKGDFYSAVGFKMSF</sequence>
<reference evidence="2" key="1">
    <citation type="submission" date="2017-01" db="EMBL/GenBank/DDBJ databases">
        <authorList>
            <person name="Varghese N."/>
            <person name="Submissions S."/>
        </authorList>
    </citation>
    <scope>NUCLEOTIDE SEQUENCE [LARGE SCALE GENOMIC DNA]</scope>
    <source>
        <strain evidence="2">ATCC 700103</strain>
    </source>
</reference>
<organism evidence="1 2">
    <name type="scientific">Halanaerobium kushneri</name>
    <dbReference type="NCBI Taxonomy" id="56779"/>
    <lineage>
        <taxon>Bacteria</taxon>
        <taxon>Bacillati</taxon>
        <taxon>Bacillota</taxon>
        <taxon>Clostridia</taxon>
        <taxon>Halanaerobiales</taxon>
        <taxon>Halanaerobiaceae</taxon>
        <taxon>Halanaerobium</taxon>
    </lineage>
</organism>
<protein>
    <submittedName>
        <fullName evidence="1">Uncharacterized protein</fullName>
    </submittedName>
</protein>
<name>A0A1N6WW08_9FIRM</name>
<dbReference type="AlphaFoldDB" id="A0A1N6WW08"/>
<dbReference type="OrthoDB" id="9920536at2"/>